<evidence type="ECO:0000313" key="3">
    <source>
        <dbReference type="Proteomes" id="UP001470230"/>
    </source>
</evidence>
<accession>A0ABR2GMB0</accession>
<evidence type="ECO:0000256" key="1">
    <source>
        <dbReference type="SAM" id="Phobius"/>
    </source>
</evidence>
<dbReference type="Proteomes" id="UP001470230">
    <property type="component" value="Unassembled WGS sequence"/>
</dbReference>
<proteinExistence type="predicted"/>
<keyword evidence="1" id="KW-1133">Transmembrane helix</keyword>
<name>A0ABR2GMB0_9EUKA</name>
<keyword evidence="1" id="KW-0472">Membrane</keyword>
<dbReference type="EMBL" id="JAPFFF010000245">
    <property type="protein sequence ID" value="KAK8835057.1"/>
    <property type="molecule type" value="Genomic_DNA"/>
</dbReference>
<protein>
    <submittedName>
        <fullName evidence="2">Uncharacterized protein</fullName>
    </submittedName>
</protein>
<feature type="transmembrane region" description="Helical" evidence="1">
    <location>
        <begin position="52"/>
        <end position="72"/>
    </location>
</feature>
<comment type="caution">
    <text evidence="2">The sequence shown here is derived from an EMBL/GenBank/DDBJ whole genome shotgun (WGS) entry which is preliminary data.</text>
</comment>
<keyword evidence="3" id="KW-1185">Reference proteome</keyword>
<gene>
    <name evidence="2" type="ORF">M9Y10_019414</name>
</gene>
<keyword evidence="1" id="KW-0812">Transmembrane</keyword>
<sequence length="102" mass="11607">MARNDKSSLLIDNCMFSSNSKQAFNNKLIKADLSKQVFNYKNKESLLYSTKLWFAVASFGVVFCAVMTAFIVNKKNNEISDNEKTEETHEILTISLDNESKL</sequence>
<organism evidence="2 3">
    <name type="scientific">Tritrichomonas musculus</name>
    <dbReference type="NCBI Taxonomy" id="1915356"/>
    <lineage>
        <taxon>Eukaryota</taxon>
        <taxon>Metamonada</taxon>
        <taxon>Parabasalia</taxon>
        <taxon>Tritrichomonadida</taxon>
        <taxon>Tritrichomonadidae</taxon>
        <taxon>Tritrichomonas</taxon>
    </lineage>
</organism>
<reference evidence="2 3" key="1">
    <citation type="submission" date="2024-04" db="EMBL/GenBank/DDBJ databases">
        <title>Tritrichomonas musculus Genome.</title>
        <authorList>
            <person name="Alves-Ferreira E."/>
            <person name="Grigg M."/>
            <person name="Lorenzi H."/>
            <person name="Galac M."/>
        </authorList>
    </citation>
    <scope>NUCLEOTIDE SEQUENCE [LARGE SCALE GENOMIC DNA]</scope>
    <source>
        <strain evidence="2 3">EAF2021</strain>
    </source>
</reference>
<evidence type="ECO:0000313" key="2">
    <source>
        <dbReference type="EMBL" id="KAK8835057.1"/>
    </source>
</evidence>